<proteinExistence type="predicted"/>
<dbReference type="AlphaFoldDB" id="A0A0F9TKF7"/>
<feature type="transmembrane region" description="Helical" evidence="1">
    <location>
        <begin position="6"/>
        <end position="22"/>
    </location>
</feature>
<gene>
    <name evidence="2" type="ORF">LCGC14_0718910</name>
</gene>
<evidence type="ECO:0000313" key="2">
    <source>
        <dbReference type="EMBL" id="KKN41868.1"/>
    </source>
</evidence>
<sequence>MPELGHLIIAFSIIIPIIYFSGDKFNYKVAAIFIIGNWIGPDSTQAFSFLPIDFHYIIPYLIWAVPLALFFSYFSRFSVKRSDRFFKLVDDGKRDITWRNSYLLLVSSGLIHTISDTLFRNNLKIKFLENIFEPTLPEIHRYGFLFDLDIPILQMISYAILITVTLLAVFIVDKRFKDILVFFFTFIGVTVLIVFIFGERVVGGEYDVGASFLAVLFIFIPLMLLFYVARDVDEHPTLSLEEPRINPELGLKIVAGLSGIIALFFLLIGILSITSPSIIQELIDFSESSFFILGIIFIILGGITTFGIIGLFLKINACRYIVISVCIFMTFFVYPLLIVLYLCQDNVKALFTSEVHE</sequence>
<protein>
    <recommendedName>
        <fullName evidence="3">DUF4184 family protein</fullName>
    </recommendedName>
</protein>
<keyword evidence="1" id="KW-0812">Transmembrane</keyword>
<feature type="transmembrane region" description="Helical" evidence="1">
    <location>
        <begin position="56"/>
        <end position="75"/>
    </location>
</feature>
<evidence type="ECO:0008006" key="3">
    <source>
        <dbReference type="Google" id="ProtNLM"/>
    </source>
</evidence>
<feature type="transmembrane region" description="Helical" evidence="1">
    <location>
        <begin position="320"/>
        <end position="342"/>
    </location>
</feature>
<feature type="transmembrane region" description="Helical" evidence="1">
    <location>
        <begin position="152"/>
        <end position="172"/>
    </location>
</feature>
<feature type="transmembrane region" description="Helical" evidence="1">
    <location>
        <begin position="290"/>
        <end position="313"/>
    </location>
</feature>
<name>A0A0F9TKF7_9ZZZZ</name>
<keyword evidence="1" id="KW-0472">Membrane</keyword>
<dbReference type="EMBL" id="LAZR01001619">
    <property type="protein sequence ID" value="KKN41868.1"/>
    <property type="molecule type" value="Genomic_DNA"/>
</dbReference>
<keyword evidence="1" id="KW-1133">Transmembrane helix</keyword>
<evidence type="ECO:0000256" key="1">
    <source>
        <dbReference type="SAM" id="Phobius"/>
    </source>
</evidence>
<organism evidence="2">
    <name type="scientific">marine sediment metagenome</name>
    <dbReference type="NCBI Taxonomy" id="412755"/>
    <lineage>
        <taxon>unclassified sequences</taxon>
        <taxon>metagenomes</taxon>
        <taxon>ecological metagenomes</taxon>
    </lineage>
</organism>
<reference evidence="2" key="1">
    <citation type="journal article" date="2015" name="Nature">
        <title>Complex archaea that bridge the gap between prokaryotes and eukaryotes.</title>
        <authorList>
            <person name="Spang A."/>
            <person name="Saw J.H."/>
            <person name="Jorgensen S.L."/>
            <person name="Zaremba-Niedzwiedzka K."/>
            <person name="Martijn J."/>
            <person name="Lind A.E."/>
            <person name="van Eijk R."/>
            <person name="Schleper C."/>
            <person name="Guy L."/>
            <person name="Ettema T.J."/>
        </authorList>
    </citation>
    <scope>NUCLEOTIDE SEQUENCE</scope>
</reference>
<feature type="transmembrane region" description="Helical" evidence="1">
    <location>
        <begin position="96"/>
        <end position="114"/>
    </location>
</feature>
<feature type="transmembrane region" description="Helical" evidence="1">
    <location>
        <begin position="29"/>
        <end position="50"/>
    </location>
</feature>
<feature type="transmembrane region" description="Helical" evidence="1">
    <location>
        <begin position="249"/>
        <end position="270"/>
    </location>
</feature>
<comment type="caution">
    <text evidence="2">The sequence shown here is derived from an EMBL/GenBank/DDBJ whole genome shotgun (WGS) entry which is preliminary data.</text>
</comment>
<feature type="transmembrane region" description="Helical" evidence="1">
    <location>
        <begin position="179"/>
        <end position="198"/>
    </location>
</feature>
<accession>A0A0F9TKF7</accession>
<feature type="transmembrane region" description="Helical" evidence="1">
    <location>
        <begin position="210"/>
        <end position="229"/>
    </location>
</feature>